<proteinExistence type="inferred from homology"/>
<gene>
    <name evidence="9" type="ORF">GCM10011600_01750</name>
</gene>
<keyword evidence="5 7" id="KW-0659">Purine metabolism</keyword>
<dbReference type="PANTHER" id="PTHR10395:SF7">
    <property type="entry name" value="5-HYDROXYISOURATE HYDROLASE"/>
    <property type="match status" value="1"/>
</dbReference>
<evidence type="ECO:0000256" key="7">
    <source>
        <dbReference type="RuleBase" id="RU361270"/>
    </source>
</evidence>
<evidence type="ECO:0000313" key="9">
    <source>
        <dbReference type="EMBL" id="GHF04937.1"/>
    </source>
</evidence>
<dbReference type="Proteomes" id="UP000617531">
    <property type="component" value="Unassembled WGS sequence"/>
</dbReference>
<dbReference type="RefSeq" id="WP_191281505.1">
    <property type="nucleotide sequence ID" value="NZ_BNAI01000001.1"/>
</dbReference>
<accession>A0A8J3DU66</accession>
<dbReference type="InterPro" id="IPR036817">
    <property type="entry name" value="Transthyretin/HIU_hydrolase_sf"/>
</dbReference>
<evidence type="ECO:0000259" key="8">
    <source>
        <dbReference type="Pfam" id="PF00576"/>
    </source>
</evidence>
<dbReference type="InterPro" id="IPR023416">
    <property type="entry name" value="Transthyretin/HIU_hydrolase_d"/>
</dbReference>
<dbReference type="GO" id="GO:0006144">
    <property type="term" value="P:purine nucleobase metabolic process"/>
    <property type="evidence" value="ECO:0007669"/>
    <property type="project" value="UniProtKB-KW"/>
</dbReference>
<comment type="similarity">
    <text evidence="3 7">Belongs to the transthyretin family. 5-hydroxyisourate hydrolase subfamily.</text>
</comment>
<dbReference type="EMBL" id="BNAI01000001">
    <property type="protein sequence ID" value="GHF04937.1"/>
    <property type="molecule type" value="Genomic_DNA"/>
</dbReference>
<comment type="subunit">
    <text evidence="4 7">Homotetramer.</text>
</comment>
<dbReference type="AlphaFoldDB" id="A0A8J3DU66"/>
<keyword evidence="6 7" id="KW-0378">Hydrolase</keyword>
<dbReference type="SUPFAM" id="SSF49472">
    <property type="entry name" value="Transthyretin (synonym: prealbumin)"/>
    <property type="match status" value="1"/>
</dbReference>
<keyword evidence="10" id="KW-1185">Reference proteome</keyword>
<sequence length="98" mass="10540">MSQVTTHVLDTAAGRPAAGIPVRLLAAGHLIAAGVTDADGRVANLGPDLLDRGEYRLEFDVATPFFPRITIDFQITDASHYHVPVLLSPYGYTTYRGS</sequence>
<comment type="function">
    <text evidence="2">Catalyzes the hydrolysis of 5-hydroxyisourate (HIU) to 2-oxo-4-hydroxy-4-carboxy-5-ureidoimidazoline (OHCU).</text>
</comment>
<comment type="caution">
    <text evidence="9">The sequence shown here is derived from an EMBL/GenBank/DDBJ whole genome shotgun (WGS) entry which is preliminary data.</text>
</comment>
<evidence type="ECO:0000256" key="1">
    <source>
        <dbReference type="ARBA" id="ARBA00001043"/>
    </source>
</evidence>
<dbReference type="InterPro" id="IPR014306">
    <property type="entry name" value="Hydroxyisourate_hydrolase"/>
</dbReference>
<protein>
    <recommendedName>
        <fullName evidence="7">5-hydroxyisourate hydrolase</fullName>
        <shortName evidence="7">HIU hydrolase</shortName>
        <shortName evidence="7">HIUHase</shortName>
        <ecNumber evidence="7">3.5.2.17</ecNumber>
    </recommendedName>
</protein>
<feature type="domain" description="Transthyretin/hydroxyisourate hydrolase" evidence="8">
    <location>
        <begin position="4"/>
        <end position="97"/>
    </location>
</feature>
<dbReference type="CDD" id="cd05822">
    <property type="entry name" value="TLP_HIUase"/>
    <property type="match status" value="1"/>
</dbReference>
<evidence type="ECO:0000256" key="6">
    <source>
        <dbReference type="ARBA" id="ARBA00022801"/>
    </source>
</evidence>
<name>A0A8J3DU66_9MICO</name>
<dbReference type="EC" id="3.5.2.17" evidence="7"/>
<comment type="catalytic activity">
    <reaction evidence="1 7">
        <text>5-hydroxyisourate + H2O = 5-hydroxy-2-oxo-4-ureido-2,5-dihydro-1H-imidazole-5-carboxylate + H(+)</text>
        <dbReference type="Rhea" id="RHEA:23736"/>
        <dbReference type="ChEBI" id="CHEBI:15377"/>
        <dbReference type="ChEBI" id="CHEBI:15378"/>
        <dbReference type="ChEBI" id="CHEBI:18072"/>
        <dbReference type="ChEBI" id="CHEBI:58639"/>
        <dbReference type="EC" id="3.5.2.17"/>
    </reaction>
</comment>
<dbReference type="GO" id="GO:0033971">
    <property type="term" value="F:hydroxyisourate hydrolase activity"/>
    <property type="evidence" value="ECO:0007669"/>
    <property type="project" value="UniProtKB-EC"/>
</dbReference>
<evidence type="ECO:0000256" key="4">
    <source>
        <dbReference type="ARBA" id="ARBA00011881"/>
    </source>
</evidence>
<dbReference type="Gene3D" id="2.60.40.180">
    <property type="entry name" value="Transthyretin/hydroxyisourate hydrolase domain"/>
    <property type="match status" value="1"/>
</dbReference>
<dbReference type="PROSITE" id="PS00769">
    <property type="entry name" value="TRANSTHYRETIN_2"/>
    <property type="match status" value="1"/>
</dbReference>
<reference evidence="9" key="2">
    <citation type="submission" date="2020-09" db="EMBL/GenBank/DDBJ databases">
        <authorList>
            <person name="Sun Q."/>
            <person name="Zhou Y."/>
        </authorList>
    </citation>
    <scope>NUCLEOTIDE SEQUENCE</scope>
    <source>
        <strain evidence="9">CGMCC 1.16548</strain>
    </source>
</reference>
<evidence type="ECO:0000256" key="2">
    <source>
        <dbReference type="ARBA" id="ARBA00002704"/>
    </source>
</evidence>
<evidence type="ECO:0000256" key="5">
    <source>
        <dbReference type="ARBA" id="ARBA00022631"/>
    </source>
</evidence>
<evidence type="ECO:0000313" key="10">
    <source>
        <dbReference type="Proteomes" id="UP000617531"/>
    </source>
</evidence>
<dbReference type="InterPro" id="IPR023418">
    <property type="entry name" value="Thyroxine_BS"/>
</dbReference>
<dbReference type="NCBIfam" id="TIGR02962">
    <property type="entry name" value="hdxy_isourate"/>
    <property type="match status" value="1"/>
</dbReference>
<dbReference type="InterPro" id="IPR023419">
    <property type="entry name" value="Transthyretin_CS"/>
</dbReference>
<evidence type="ECO:0000256" key="3">
    <source>
        <dbReference type="ARBA" id="ARBA00009850"/>
    </source>
</evidence>
<organism evidence="9 10">
    <name type="scientific">Pseudolysinimonas yzui</name>
    <dbReference type="NCBI Taxonomy" id="2708254"/>
    <lineage>
        <taxon>Bacteria</taxon>
        <taxon>Bacillati</taxon>
        <taxon>Actinomycetota</taxon>
        <taxon>Actinomycetes</taxon>
        <taxon>Micrococcales</taxon>
        <taxon>Microbacteriaceae</taxon>
        <taxon>Pseudolysinimonas</taxon>
    </lineage>
</organism>
<dbReference type="Pfam" id="PF00576">
    <property type="entry name" value="Transthyretin"/>
    <property type="match status" value="1"/>
</dbReference>
<reference evidence="9" key="1">
    <citation type="journal article" date="2014" name="Int. J. Syst. Evol. Microbiol.">
        <title>Complete genome sequence of Corynebacterium casei LMG S-19264T (=DSM 44701T), isolated from a smear-ripened cheese.</title>
        <authorList>
            <consortium name="US DOE Joint Genome Institute (JGI-PGF)"/>
            <person name="Walter F."/>
            <person name="Albersmeier A."/>
            <person name="Kalinowski J."/>
            <person name="Ruckert C."/>
        </authorList>
    </citation>
    <scope>NUCLEOTIDE SEQUENCE</scope>
    <source>
        <strain evidence="9">CGMCC 1.16548</strain>
    </source>
</reference>
<dbReference type="PANTHER" id="PTHR10395">
    <property type="entry name" value="URICASE AND TRANSTHYRETIN-RELATED"/>
    <property type="match status" value="1"/>
</dbReference>
<dbReference type="PROSITE" id="PS00768">
    <property type="entry name" value="TRANSTHYRETIN_1"/>
    <property type="match status" value="1"/>
</dbReference>